<comment type="caution">
    <text evidence="2">The sequence shown here is derived from an EMBL/GenBank/DDBJ whole genome shotgun (WGS) entry which is preliminary data.</text>
</comment>
<dbReference type="AlphaFoldDB" id="A0ABD1MW05"/>
<keyword evidence="1" id="KW-1133">Transmembrane helix</keyword>
<dbReference type="EMBL" id="JBGMDY010000003">
    <property type="protein sequence ID" value="KAL2339707.1"/>
    <property type="molecule type" value="Genomic_DNA"/>
</dbReference>
<name>A0ABD1MW05_9FABA</name>
<organism evidence="2 3">
    <name type="scientific">Flemingia macrophylla</name>
    <dbReference type="NCBI Taxonomy" id="520843"/>
    <lineage>
        <taxon>Eukaryota</taxon>
        <taxon>Viridiplantae</taxon>
        <taxon>Streptophyta</taxon>
        <taxon>Embryophyta</taxon>
        <taxon>Tracheophyta</taxon>
        <taxon>Spermatophyta</taxon>
        <taxon>Magnoliopsida</taxon>
        <taxon>eudicotyledons</taxon>
        <taxon>Gunneridae</taxon>
        <taxon>Pentapetalae</taxon>
        <taxon>rosids</taxon>
        <taxon>fabids</taxon>
        <taxon>Fabales</taxon>
        <taxon>Fabaceae</taxon>
        <taxon>Papilionoideae</taxon>
        <taxon>50 kb inversion clade</taxon>
        <taxon>NPAAA clade</taxon>
        <taxon>indigoferoid/millettioid clade</taxon>
        <taxon>Phaseoleae</taxon>
        <taxon>Flemingia</taxon>
    </lineage>
</organism>
<protein>
    <recommendedName>
        <fullName evidence="4">Integral membrane protein</fullName>
    </recommendedName>
</protein>
<evidence type="ECO:0000256" key="1">
    <source>
        <dbReference type="SAM" id="Phobius"/>
    </source>
</evidence>
<feature type="transmembrane region" description="Helical" evidence="1">
    <location>
        <begin position="61"/>
        <end position="81"/>
    </location>
</feature>
<keyword evidence="1" id="KW-0812">Transmembrane</keyword>
<reference evidence="2 3" key="1">
    <citation type="submission" date="2024-08" db="EMBL/GenBank/DDBJ databases">
        <title>Insights into the chromosomal genome structure of Flemingia macrophylla.</title>
        <authorList>
            <person name="Ding Y."/>
            <person name="Zhao Y."/>
            <person name="Bi W."/>
            <person name="Wu M."/>
            <person name="Zhao G."/>
            <person name="Gong Y."/>
            <person name="Li W."/>
            <person name="Zhang P."/>
        </authorList>
    </citation>
    <scope>NUCLEOTIDE SEQUENCE [LARGE SCALE GENOMIC DNA]</scope>
    <source>
        <strain evidence="2">DYQJB</strain>
        <tissue evidence="2">Leaf</tissue>
    </source>
</reference>
<evidence type="ECO:0000313" key="3">
    <source>
        <dbReference type="Proteomes" id="UP001603857"/>
    </source>
</evidence>
<feature type="transmembrane region" description="Helical" evidence="1">
    <location>
        <begin position="32"/>
        <end position="55"/>
    </location>
</feature>
<sequence length="107" mass="11168">MHASIRDAVGGTMALVQSSPAMWSSALLSNALIFLIGSPILVAGLSLSGIVPAFLLGTFTWRAFGPAGFLFVVTYFVILAIEGGTTVMVRRVVVVARVPLQGESTSD</sequence>
<keyword evidence="1" id="KW-0472">Membrane</keyword>
<gene>
    <name evidence="2" type="ORF">Fmac_007647</name>
</gene>
<keyword evidence="3" id="KW-1185">Reference proteome</keyword>
<evidence type="ECO:0000313" key="2">
    <source>
        <dbReference type="EMBL" id="KAL2339707.1"/>
    </source>
</evidence>
<dbReference type="Proteomes" id="UP001603857">
    <property type="component" value="Unassembled WGS sequence"/>
</dbReference>
<evidence type="ECO:0008006" key="4">
    <source>
        <dbReference type="Google" id="ProtNLM"/>
    </source>
</evidence>
<proteinExistence type="predicted"/>
<accession>A0ABD1MW05</accession>